<feature type="compositionally biased region" description="Low complexity" evidence="1">
    <location>
        <begin position="388"/>
        <end position="407"/>
    </location>
</feature>
<gene>
    <name evidence="4" type="ORF">GSI_12684</name>
</gene>
<feature type="region of interest" description="Disordered" evidence="1">
    <location>
        <begin position="352"/>
        <end position="456"/>
    </location>
</feature>
<accession>A0A2G8RTY5</accession>
<reference evidence="4 5" key="1">
    <citation type="journal article" date="2015" name="Sci. Rep.">
        <title>Chromosome-level genome map provides insights into diverse defense mechanisms in the medicinal fungus Ganoderma sinense.</title>
        <authorList>
            <person name="Zhu Y."/>
            <person name="Xu J."/>
            <person name="Sun C."/>
            <person name="Zhou S."/>
            <person name="Xu H."/>
            <person name="Nelson D.R."/>
            <person name="Qian J."/>
            <person name="Song J."/>
            <person name="Luo H."/>
            <person name="Xiang L."/>
            <person name="Li Y."/>
            <person name="Xu Z."/>
            <person name="Ji A."/>
            <person name="Wang L."/>
            <person name="Lu S."/>
            <person name="Hayward A."/>
            <person name="Sun W."/>
            <person name="Li X."/>
            <person name="Schwartz D.C."/>
            <person name="Wang Y."/>
            <person name="Chen S."/>
        </authorList>
    </citation>
    <scope>NUCLEOTIDE SEQUENCE [LARGE SCALE GENOMIC DNA]</scope>
    <source>
        <strain evidence="4 5">ZZ0214-1</strain>
    </source>
</reference>
<feature type="signal peptide" evidence="2">
    <location>
        <begin position="1"/>
        <end position="18"/>
    </location>
</feature>
<feature type="compositionally biased region" description="Low complexity" evidence="1">
    <location>
        <begin position="430"/>
        <end position="440"/>
    </location>
</feature>
<dbReference type="EMBL" id="AYKW01000056">
    <property type="protein sequence ID" value="PIL24798.1"/>
    <property type="molecule type" value="Genomic_DNA"/>
</dbReference>
<dbReference type="Proteomes" id="UP000230002">
    <property type="component" value="Unassembled WGS sequence"/>
</dbReference>
<dbReference type="GO" id="GO:0005788">
    <property type="term" value="C:endoplasmic reticulum lumen"/>
    <property type="evidence" value="ECO:0007669"/>
    <property type="project" value="TreeGrafter"/>
</dbReference>
<feature type="compositionally biased region" description="Basic and acidic residues" evidence="1">
    <location>
        <begin position="446"/>
        <end position="456"/>
    </location>
</feature>
<feature type="compositionally biased region" description="Basic and acidic residues" evidence="1">
    <location>
        <begin position="352"/>
        <end position="369"/>
    </location>
</feature>
<dbReference type="OrthoDB" id="427280at2759"/>
<dbReference type="Gene3D" id="3.40.30.10">
    <property type="entry name" value="Glutaredoxin"/>
    <property type="match status" value="1"/>
</dbReference>
<dbReference type="STRING" id="1077348.A0A2G8RTY5"/>
<keyword evidence="5" id="KW-1185">Reference proteome</keyword>
<dbReference type="InterPro" id="IPR013766">
    <property type="entry name" value="Thioredoxin_domain"/>
</dbReference>
<dbReference type="Pfam" id="PF00085">
    <property type="entry name" value="Thioredoxin"/>
    <property type="match status" value="1"/>
</dbReference>
<sequence length="456" mass="49564">MQLWFALVAAMTPSLASAALFPKDTLVKQVDAKGFRKAMKEDATSVVAFVAPWCGHCQRMAPEFSKAALGVYPMIPFYAVDCDKQSNKQLCAEQGLFPRGGKSKALDFDGPNRSASAFFYWASRNIPHNVKKVYHLEDLPAWIEEVRNFRHDVPSCANLLLRIQNKAAPRAVLLNQGKHIPLLWQTLGNKYKGQITFAIHRDRKGRSSVKMGLEKGEPKSSKVLLYPAGSTDYVRYEGIQKHDSLSKFFDSVLDGTADLSTLNKQAAAEEFVPDEEMLEIERKQEAQRMALAHGGFNDLIDFEEAIKNGAGADFHEKHGYPGMMGGALPKKGEAKGAADEEDPIRKILKAQQEAEKSEREKPKMAKTDEAGQVVFTPEVTGHPKTPVAGESATTAETDAAESASATLTKREEAADGAASSPSVEEEVPGTSATASEAASAVPTGETKARGHATDEL</sequence>
<evidence type="ECO:0000313" key="4">
    <source>
        <dbReference type="EMBL" id="PIL24798.1"/>
    </source>
</evidence>
<dbReference type="GO" id="GO:0015035">
    <property type="term" value="F:protein-disulfide reductase activity"/>
    <property type="evidence" value="ECO:0007669"/>
    <property type="project" value="TreeGrafter"/>
</dbReference>
<evidence type="ECO:0000256" key="1">
    <source>
        <dbReference type="SAM" id="MobiDB-lite"/>
    </source>
</evidence>
<dbReference type="PANTHER" id="PTHR45815">
    <property type="entry name" value="PROTEIN DISULFIDE-ISOMERASE A6"/>
    <property type="match status" value="1"/>
</dbReference>
<dbReference type="InterPro" id="IPR036249">
    <property type="entry name" value="Thioredoxin-like_sf"/>
</dbReference>
<dbReference type="PANTHER" id="PTHR45815:SF3">
    <property type="entry name" value="PROTEIN DISULFIDE-ISOMERASE A6"/>
    <property type="match status" value="1"/>
</dbReference>
<dbReference type="PROSITE" id="PS51352">
    <property type="entry name" value="THIOREDOXIN_2"/>
    <property type="match status" value="1"/>
</dbReference>
<evidence type="ECO:0000313" key="5">
    <source>
        <dbReference type="Proteomes" id="UP000230002"/>
    </source>
</evidence>
<dbReference type="GO" id="GO:0034976">
    <property type="term" value="P:response to endoplasmic reticulum stress"/>
    <property type="evidence" value="ECO:0007669"/>
    <property type="project" value="TreeGrafter"/>
</dbReference>
<dbReference type="SUPFAM" id="SSF52833">
    <property type="entry name" value="Thioredoxin-like"/>
    <property type="match status" value="1"/>
</dbReference>
<dbReference type="AlphaFoldDB" id="A0A2G8RTY5"/>
<feature type="domain" description="Thioredoxin" evidence="3">
    <location>
        <begin position="6"/>
        <end position="148"/>
    </location>
</feature>
<evidence type="ECO:0000256" key="2">
    <source>
        <dbReference type="SAM" id="SignalP"/>
    </source>
</evidence>
<proteinExistence type="predicted"/>
<name>A0A2G8RTY5_9APHY</name>
<organism evidence="4 5">
    <name type="scientific">Ganoderma sinense ZZ0214-1</name>
    <dbReference type="NCBI Taxonomy" id="1077348"/>
    <lineage>
        <taxon>Eukaryota</taxon>
        <taxon>Fungi</taxon>
        <taxon>Dikarya</taxon>
        <taxon>Basidiomycota</taxon>
        <taxon>Agaricomycotina</taxon>
        <taxon>Agaricomycetes</taxon>
        <taxon>Polyporales</taxon>
        <taxon>Polyporaceae</taxon>
        <taxon>Ganoderma</taxon>
    </lineage>
</organism>
<evidence type="ECO:0000259" key="3">
    <source>
        <dbReference type="PROSITE" id="PS51352"/>
    </source>
</evidence>
<protein>
    <recommendedName>
        <fullName evidence="3">Thioredoxin domain-containing protein</fullName>
    </recommendedName>
</protein>
<feature type="chain" id="PRO_5013762226" description="Thioredoxin domain-containing protein" evidence="2">
    <location>
        <begin position="19"/>
        <end position="456"/>
    </location>
</feature>
<comment type="caution">
    <text evidence="4">The sequence shown here is derived from an EMBL/GenBank/DDBJ whole genome shotgun (WGS) entry which is preliminary data.</text>
</comment>
<keyword evidence="2" id="KW-0732">Signal</keyword>